<reference evidence="2" key="1">
    <citation type="journal article" date="2024" name="Proc. Natl. Acad. Sci. U.S.A.">
        <title>Extraordinary preservation of gene collinearity over three hundred million years revealed in homosporous lycophytes.</title>
        <authorList>
            <person name="Li C."/>
            <person name="Wickell D."/>
            <person name="Kuo L.Y."/>
            <person name="Chen X."/>
            <person name="Nie B."/>
            <person name="Liao X."/>
            <person name="Peng D."/>
            <person name="Ji J."/>
            <person name="Jenkins J."/>
            <person name="Williams M."/>
            <person name="Shu S."/>
            <person name="Plott C."/>
            <person name="Barry K."/>
            <person name="Rajasekar S."/>
            <person name="Grimwood J."/>
            <person name="Han X."/>
            <person name="Sun S."/>
            <person name="Hou Z."/>
            <person name="He W."/>
            <person name="Dai G."/>
            <person name="Sun C."/>
            <person name="Schmutz J."/>
            <person name="Leebens-Mack J.H."/>
            <person name="Li F.W."/>
            <person name="Wang L."/>
        </authorList>
    </citation>
    <scope>NUCLEOTIDE SEQUENCE [LARGE SCALE GENOMIC DNA]</scope>
    <source>
        <strain evidence="2">cv. PW_Plant_1</strain>
    </source>
</reference>
<comment type="caution">
    <text evidence="1">The sequence shown here is derived from an EMBL/GenBank/DDBJ whole genome shotgun (WGS) entry which is preliminary data.</text>
</comment>
<organism evidence="1 2">
    <name type="scientific">Diphasiastrum complanatum</name>
    <name type="common">Issler's clubmoss</name>
    <name type="synonym">Lycopodium complanatum</name>
    <dbReference type="NCBI Taxonomy" id="34168"/>
    <lineage>
        <taxon>Eukaryota</taxon>
        <taxon>Viridiplantae</taxon>
        <taxon>Streptophyta</taxon>
        <taxon>Embryophyta</taxon>
        <taxon>Tracheophyta</taxon>
        <taxon>Lycopodiopsida</taxon>
        <taxon>Lycopodiales</taxon>
        <taxon>Lycopodiaceae</taxon>
        <taxon>Lycopodioideae</taxon>
        <taxon>Diphasiastrum</taxon>
    </lineage>
</organism>
<evidence type="ECO:0000313" key="2">
    <source>
        <dbReference type="Proteomes" id="UP001162992"/>
    </source>
</evidence>
<proteinExistence type="predicted"/>
<gene>
    <name evidence="1" type="ORF">O6H91_17G036500</name>
</gene>
<sequence length="459" mass="51225">MALVKMGQPGSSLSRSPSIKSGVDSLTCLSSLTITDDTRRERLNESRTMEIMPPRRNEISRYNQQRLFEIQLLLPPATLIIILIFWWYTKAHSNGQWNTASKTSLPSWIDFFAALLFFAALIQCVRLAFSHLTLRSQESALILLRASLSHNGGCLSIAWPKHISSILTDQSVTANKLTSPSVIWTIGSKSKCERSNLCGERVLRYANDDIYEGEIYEGSCSGSGVHYFCSSGKYEGDWVDGKYNGYGIETWAPGSRYKGQFQQGLRNGYGVYRFQTGDEYSGEWLHGQSHGYGVQTCNDGSRYIGEFKRGMKHGIGYYRFRNGDTYAGEYFEDKMHGYGVYRFGSLGHAYEGSWHEGARQGLGVYTFRNGETNAGQWNSDALIFSNPSPGSPPEASQTKLRHAVQEARRASLKALRLHHVGDQVKKAVTAADRAATAARNAAIKAKRRSSHGHLFMPSQ</sequence>
<accession>A0ACC2B5Q0</accession>
<evidence type="ECO:0000313" key="1">
    <source>
        <dbReference type="EMBL" id="KAJ7525104.1"/>
    </source>
</evidence>
<dbReference type="Proteomes" id="UP001162992">
    <property type="component" value="Chromosome 17"/>
</dbReference>
<keyword evidence="2" id="KW-1185">Reference proteome</keyword>
<name>A0ACC2B5Q0_DIPCM</name>
<protein>
    <submittedName>
        <fullName evidence="1">Uncharacterized protein</fullName>
    </submittedName>
</protein>
<dbReference type="EMBL" id="CM055108">
    <property type="protein sequence ID" value="KAJ7525104.1"/>
    <property type="molecule type" value="Genomic_DNA"/>
</dbReference>